<evidence type="ECO:0008006" key="4">
    <source>
        <dbReference type="Google" id="ProtNLM"/>
    </source>
</evidence>
<feature type="chain" id="PRO_5046647884" description="Lysozyme inhibitor" evidence="1">
    <location>
        <begin position="22"/>
        <end position="141"/>
    </location>
</feature>
<evidence type="ECO:0000313" key="3">
    <source>
        <dbReference type="Proteomes" id="UP000274483"/>
    </source>
</evidence>
<dbReference type="PROSITE" id="PS51257">
    <property type="entry name" value="PROKAR_LIPOPROTEIN"/>
    <property type="match status" value="1"/>
</dbReference>
<dbReference type="EMBL" id="CP034158">
    <property type="protein sequence ID" value="AZI67321.1"/>
    <property type="molecule type" value="Genomic_DNA"/>
</dbReference>
<gene>
    <name evidence="2" type="ORF">EIB71_06395</name>
</gene>
<sequence length="141" mass="14906">MKKLLLTAAGCVLIFATSCTKNTEGNTSVIKDENSAAVTVPVDTAVSKVDGSANTSTTANEYTDRYVAEDGSSALVTFKTGDSDKTISIRSNNKTISAPQKEAYEKGGVYGNYDIEIVAKNDSVTITQGNNVIRLKKAKGE</sequence>
<protein>
    <recommendedName>
        <fullName evidence="4">Lysozyme inhibitor</fullName>
    </recommendedName>
</protein>
<feature type="signal peptide" evidence="1">
    <location>
        <begin position="1"/>
        <end position="21"/>
    </location>
</feature>
<accession>A0ABM7C8J1</accession>
<proteinExistence type="predicted"/>
<dbReference type="RefSeq" id="WP_124757766.1">
    <property type="nucleotide sequence ID" value="NZ_CBCRWA010000002.1"/>
</dbReference>
<dbReference type="Proteomes" id="UP000274483">
    <property type="component" value="Chromosome"/>
</dbReference>
<keyword evidence="1" id="KW-0732">Signal</keyword>
<name>A0ABM7C8J1_9FLAO</name>
<reference evidence="2 3" key="1">
    <citation type="submission" date="2018-11" db="EMBL/GenBank/DDBJ databases">
        <title>Proposal to divide the Flavobacteriaceae and reorganize its genera based on Amino Acid Identity values calculated from whole genome sequences.</title>
        <authorList>
            <person name="Nicholson A.C."/>
            <person name="Gulvik C.A."/>
            <person name="Whitney A.M."/>
            <person name="Humrighouse B.W."/>
            <person name="Bell M."/>
            <person name="Holmes B."/>
            <person name="Steigerwalt A.G."/>
            <person name="Villarma A."/>
            <person name="Sheth M."/>
            <person name="Batra D."/>
            <person name="Pryor J."/>
            <person name="Bernardet J.-F."/>
            <person name="Hugo C."/>
            <person name="Kampfer P."/>
            <person name="Newman J.D."/>
            <person name="McQuiston J.R."/>
        </authorList>
    </citation>
    <scope>NUCLEOTIDE SEQUENCE [LARGE SCALE GENOMIC DNA]</scope>
    <source>
        <strain evidence="2 3">H3001</strain>
    </source>
</reference>
<evidence type="ECO:0000313" key="2">
    <source>
        <dbReference type="EMBL" id="AZI67321.1"/>
    </source>
</evidence>
<keyword evidence="3" id="KW-1185">Reference proteome</keyword>
<organism evidence="2 3">
    <name type="scientific">Kaistella daneshvariae</name>
    <dbReference type="NCBI Taxonomy" id="2487074"/>
    <lineage>
        <taxon>Bacteria</taxon>
        <taxon>Pseudomonadati</taxon>
        <taxon>Bacteroidota</taxon>
        <taxon>Flavobacteriia</taxon>
        <taxon>Flavobacteriales</taxon>
        <taxon>Weeksellaceae</taxon>
        <taxon>Chryseobacterium group</taxon>
        <taxon>Kaistella</taxon>
    </lineage>
</organism>
<evidence type="ECO:0000256" key="1">
    <source>
        <dbReference type="SAM" id="SignalP"/>
    </source>
</evidence>